<name>A0AAQ3WI53_PASNO</name>
<sequence length="318" mass="37204">MQSPSWKAIVHGLELVKKGVVWRIGSGDKIRIWRDPWLPREFSFRPMGKIRPCGLKWVEQLIDKSRMTWKEDNVQKYFSSSDCEVPVHPMEDILAWHKEKNGVFSVRSAYRLALRLQENLNGGFQSTSTSTDGRPCWKAYWKIPLPHNVLIFGWKLNKNGLATGENKRRRGIESIDTCQIYGLEPESSMHAMIRCPHARALRDASREDWKLPEENLLLQLKPEVLIMFLYSIDVDEAASLLLLLWRAWQVRNDITHDTKFSSVASSVIFIRKYWIELRMIRHSSNIFDDKGKQPVFDSLERNQLNDKTKKKGRWTLPE</sequence>
<evidence type="ECO:0000313" key="3">
    <source>
        <dbReference type="Proteomes" id="UP001341281"/>
    </source>
</evidence>
<protein>
    <recommendedName>
        <fullName evidence="1">Reverse transcriptase zinc-binding domain-containing protein</fullName>
    </recommendedName>
</protein>
<accession>A0AAQ3WI53</accession>
<organism evidence="2 3">
    <name type="scientific">Paspalum notatum var. saurae</name>
    <dbReference type="NCBI Taxonomy" id="547442"/>
    <lineage>
        <taxon>Eukaryota</taxon>
        <taxon>Viridiplantae</taxon>
        <taxon>Streptophyta</taxon>
        <taxon>Embryophyta</taxon>
        <taxon>Tracheophyta</taxon>
        <taxon>Spermatophyta</taxon>
        <taxon>Magnoliopsida</taxon>
        <taxon>Liliopsida</taxon>
        <taxon>Poales</taxon>
        <taxon>Poaceae</taxon>
        <taxon>PACMAD clade</taxon>
        <taxon>Panicoideae</taxon>
        <taxon>Andropogonodae</taxon>
        <taxon>Paspaleae</taxon>
        <taxon>Paspalinae</taxon>
        <taxon>Paspalum</taxon>
    </lineage>
</organism>
<dbReference type="InterPro" id="IPR026960">
    <property type="entry name" value="RVT-Znf"/>
</dbReference>
<proteinExistence type="predicted"/>
<reference evidence="2 3" key="1">
    <citation type="submission" date="2024-02" db="EMBL/GenBank/DDBJ databases">
        <title>High-quality chromosome-scale genome assembly of Pensacola bahiagrass (Paspalum notatum Flugge var. saurae).</title>
        <authorList>
            <person name="Vega J.M."/>
            <person name="Podio M."/>
            <person name="Orjuela J."/>
            <person name="Siena L.A."/>
            <person name="Pessino S.C."/>
            <person name="Combes M.C."/>
            <person name="Mariac C."/>
            <person name="Albertini E."/>
            <person name="Pupilli F."/>
            <person name="Ortiz J.P.A."/>
            <person name="Leblanc O."/>
        </authorList>
    </citation>
    <scope>NUCLEOTIDE SEQUENCE [LARGE SCALE GENOMIC DNA]</scope>
    <source>
        <strain evidence="2">R1</strain>
        <tissue evidence="2">Leaf</tissue>
    </source>
</reference>
<feature type="domain" description="Reverse transcriptase zinc-binding" evidence="1">
    <location>
        <begin position="104"/>
        <end position="200"/>
    </location>
</feature>
<dbReference type="Proteomes" id="UP001341281">
    <property type="component" value="Chromosome 03"/>
</dbReference>
<evidence type="ECO:0000313" key="2">
    <source>
        <dbReference type="EMBL" id="WVZ62096.1"/>
    </source>
</evidence>
<dbReference type="AlphaFoldDB" id="A0AAQ3WI53"/>
<gene>
    <name evidence="2" type="ORF">U9M48_011881</name>
</gene>
<keyword evidence="3" id="KW-1185">Reference proteome</keyword>
<evidence type="ECO:0000259" key="1">
    <source>
        <dbReference type="Pfam" id="PF13966"/>
    </source>
</evidence>
<dbReference type="Pfam" id="PF13966">
    <property type="entry name" value="zf-RVT"/>
    <property type="match status" value="1"/>
</dbReference>
<dbReference type="EMBL" id="CP144747">
    <property type="protein sequence ID" value="WVZ62096.1"/>
    <property type="molecule type" value="Genomic_DNA"/>
</dbReference>